<dbReference type="Gene3D" id="2.30.29.30">
    <property type="entry name" value="Pleckstrin-homology domain (PH domain)/Phosphotyrosine-binding domain (PTB)"/>
    <property type="match status" value="1"/>
</dbReference>
<dbReference type="InterPro" id="IPR006020">
    <property type="entry name" value="PTB/PI_dom"/>
</dbReference>
<sequence>MARGSLSENERHCLDSSAKTQPQGPQEADRAHDKPGGLRVRFLDEEGKTERTVSADEVDCAVTRVKKIHILKNRSSSETSILLRNPSLAKRRTAAERRFSDGHTDSLNNNSLSENLNGKITIVTESEKSESADDTKESSQSFKKNCNVYSVNQAKTLTAERKKSIPLGIPKLIGHREGARAEHGRSSLPGEACLAEGAGAAGKDFTARALGRLSRGLGRLLRRSNSVKISEPDPIYKVAYLGNVLTGWARGESCIEKPLATLWRNYQQSTKPDVVMKLSVTNSGLKGFTKEHGLTEYWSHRITYCASPPHYPKLFCWVYRHEGKKLKHELRCHAVLCTKESVSKKITEELQFKLKQALVEFKKDRISKQNARLSLANSVYENPSMPRRKILLSVGATNYRPPLERSKSAPKLGAIEELWSEEDEEEAEMNAKQNSCNLTSDDFGIAQTLDRRRQESKSPRKLSCPDGFMNRMQQESASGLHELHATDQLIDLLVKESQLNAADNNRNEASQNGTEKSEPTLKLLGAISETHENMDNTISVDDVRKKLQTQSNFLVTDSDDGSVSSGCETASTVTSSDAEPTSLPSHFPHDEIKEIDSDEDRPSVFERVQVFKRASFRDNNIDYTNSIQLINGEEESLESIPSEEVNHVPIGERNGFRRRSTYPPLRADPSAITDLKGKFESLLDNLTDMDSLNSINETEVYNNMHKNASDNDSACSDESGYSEFLDNGKESIIGNTIMV</sequence>
<evidence type="ECO:0000259" key="2">
    <source>
        <dbReference type="SMART" id="SM00462"/>
    </source>
</evidence>
<evidence type="ECO:0000313" key="3">
    <source>
        <dbReference type="RefSeq" id="XP_013181359.1"/>
    </source>
</evidence>
<protein>
    <submittedName>
        <fullName evidence="3">Uncharacterized protein LOC106127702</fullName>
    </submittedName>
</protein>
<dbReference type="AlphaFoldDB" id="A0AAJ7EKX1"/>
<feature type="region of interest" description="Disordered" evidence="1">
    <location>
        <begin position="1"/>
        <end position="49"/>
    </location>
</feature>
<feature type="compositionally biased region" description="Polar residues" evidence="1">
    <location>
        <begin position="567"/>
        <end position="584"/>
    </location>
</feature>
<dbReference type="InterPro" id="IPR051133">
    <property type="entry name" value="Adapter_Engulfment-Domain"/>
</dbReference>
<dbReference type="PANTHER" id="PTHR11232:SF2">
    <property type="entry name" value="FI05246P"/>
    <property type="match status" value="1"/>
</dbReference>
<organism evidence="3">
    <name type="scientific">Papilio xuthus</name>
    <name type="common">Asian swallowtail butterfly</name>
    <dbReference type="NCBI Taxonomy" id="66420"/>
    <lineage>
        <taxon>Eukaryota</taxon>
        <taxon>Metazoa</taxon>
        <taxon>Ecdysozoa</taxon>
        <taxon>Arthropoda</taxon>
        <taxon>Hexapoda</taxon>
        <taxon>Insecta</taxon>
        <taxon>Pterygota</taxon>
        <taxon>Neoptera</taxon>
        <taxon>Endopterygota</taxon>
        <taxon>Lepidoptera</taxon>
        <taxon>Glossata</taxon>
        <taxon>Ditrysia</taxon>
        <taxon>Papilionoidea</taxon>
        <taxon>Papilionidae</taxon>
        <taxon>Papilioninae</taxon>
        <taxon>Papilio</taxon>
    </lineage>
</organism>
<reference evidence="3" key="1">
    <citation type="submission" date="2025-08" db="UniProtKB">
        <authorList>
            <consortium name="RefSeq"/>
        </authorList>
    </citation>
    <scope>IDENTIFICATION</scope>
</reference>
<dbReference type="KEGG" id="pxu:106127702"/>
<dbReference type="PANTHER" id="PTHR11232">
    <property type="entry name" value="PHOSPHOTYROSINE INTERACTION DOMAIN-CONTAINING FAMILY MEMBER"/>
    <property type="match status" value="1"/>
</dbReference>
<dbReference type="InterPro" id="IPR033930">
    <property type="entry name" value="FAM43A/B_PTB"/>
</dbReference>
<dbReference type="CDD" id="cd01214">
    <property type="entry name" value="PTB_FAM43A"/>
    <property type="match status" value="1"/>
</dbReference>
<proteinExistence type="predicted"/>
<name>A0AAJ7EKX1_PAPXU</name>
<dbReference type="SMART" id="SM00462">
    <property type="entry name" value="PTB"/>
    <property type="match status" value="1"/>
</dbReference>
<feature type="compositionally biased region" description="Basic and acidic residues" evidence="1">
    <location>
        <begin position="449"/>
        <end position="458"/>
    </location>
</feature>
<evidence type="ECO:0000256" key="1">
    <source>
        <dbReference type="SAM" id="MobiDB-lite"/>
    </source>
</evidence>
<feature type="domain" description="PID" evidence="2">
    <location>
        <begin position="231"/>
        <end position="367"/>
    </location>
</feature>
<feature type="region of interest" description="Disordered" evidence="1">
    <location>
        <begin position="557"/>
        <end position="589"/>
    </location>
</feature>
<dbReference type="RefSeq" id="XP_013181359.1">
    <property type="nucleotide sequence ID" value="XM_013325905.1"/>
</dbReference>
<gene>
    <name evidence="3" type="primary">LOC106127702</name>
</gene>
<accession>A0AAJ7EKX1</accession>
<dbReference type="Pfam" id="PF14719">
    <property type="entry name" value="PID_2"/>
    <property type="match status" value="1"/>
</dbReference>
<dbReference type="GeneID" id="106127702"/>
<dbReference type="InterPro" id="IPR011993">
    <property type="entry name" value="PH-like_dom_sf"/>
</dbReference>
<feature type="region of interest" description="Disordered" evidence="1">
    <location>
        <begin position="449"/>
        <end position="468"/>
    </location>
</feature>
<dbReference type="SUPFAM" id="SSF50729">
    <property type="entry name" value="PH domain-like"/>
    <property type="match status" value="1"/>
</dbReference>
<dbReference type="Proteomes" id="UP000694872">
    <property type="component" value="Unplaced"/>
</dbReference>
<feature type="compositionally biased region" description="Basic and acidic residues" evidence="1">
    <location>
        <begin position="27"/>
        <end position="49"/>
    </location>
</feature>